<proteinExistence type="predicted"/>
<evidence type="ECO:0008006" key="4">
    <source>
        <dbReference type="Google" id="ProtNLM"/>
    </source>
</evidence>
<dbReference type="Proteomes" id="UP001648503">
    <property type="component" value="Unassembled WGS sequence"/>
</dbReference>
<feature type="transmembrane region" description="Helical" evidence="1">
    <location>
        <begin position="246"/>
        <end position="271"/>
    </location>
</feature>
<organism evidence="2 3">
    <name type="scientific">Batrachochytrium salamandrivorans</name>
    <dbReference type="NCBI Taxonomy" id="1357716"/>
    <lineage>
        <taxon>Eukaryota</taxon>
        <taxon>Fungi</taxon>
        <taxon>Fungi incertae sedis</taxon>
        <taxon>Chytridiomycota</taxon>
        <taxon>Chytridiomycota incertae sedis</taxon>
        <taxon>Chytridiomycetes</taxon>
        <taxon>Rhizophydiales</taxon>
        <taxon>Rhizophydiales incertae sedis</taxon>
        <taxon>Batrachochytrium</taxon>
    </lineage>
</organism>
<keyword evidence="1" id="KW-0472">Membrane</keyword>
<evidence type="ECO:0000313" key="3">
    <source>
        <dbReference type="Proteomes" id="UP001648503"/>
    </source>
</evidence>
<feature type="transmembrane region" description="Helical" evidence="1">
    <location>
        <begin position="128"/>
        <end position="146"/>
    </location>
</feature>
<gene>
    <name evidence="2" type="ORF">BASA50_006940</name>
</gene>
<name>A0ABQ8F9R0_9FUNG</name>
<feature type="transmembrane region" description="Helical" evidence="1">
    <location>
        <begin position="51"/>
        <end position="74"/>
    </location>
</feature>
<feature type="transmembrane region" description="Helical" evidence="1">
    <location>
        <begin position="12"/>
        <end position="39"/>
    </location>
</feature>
<evidence type="ECO:0000313" key="2">
    <source>
        <dbReference type="EMBL" id="KAH6594034.1"/>
    </source>
</evidence>
<sequence length="337" mass="37971">MFTIPMPELRYALYAAATVLSFMVAVGNFLMTTSLIIPIIRGSRSGRTLKLALSILNVCSLILQVLVFCSIYGIKMHSGKPVNYLVPPIAAFILGGESWMLLETRFIFNALFTSGPIEYSYWTSQRKVGARLVLAMFHVFLLWPVYLPFFEAPWIDVWMLIGQATHRLLITLVSLIQAYMITTRLVQCHTPESGHHPLRTQHIGLVVLLITTFVIDVAGIIAYTWGSYNMQDPKSPHITLSLLTEQFATTCLGIDVLCETAALIMMVNLVMARQTTATSTKEFEKTTRVVHSNNQLPTPSSVLPHTFRSSMFRPRSDDRRSQYNDSFINRLILCNTS</sequence>
<keyword evidence="1" id="KW-0812">Transmembrane</keyword>
<reference evidence="2 3" key="1">
    <citation type="submission" date="2021-02" db="EMBL/GenBank/DDBJ databases">
        <title>Variation within the Batrachochytrium salamandrivorans European outbreak.</title>
        <authorList>
            <person name="Kelly M."/>
            <person name="Pasmans F."/>
            <person name="Shea T.P."/>
            <person name="Munoz J.F."/>
            <person name="Carranza S."/>
            <person name="Cuomo C.A."/>
            <person name="Martel A."/>
        </authorList>
    </citation>
    <scope>NUCLEOTIDE SEQUENCE [LARGE SCALE GENOMIC DNA]</scope>
    <source>
        <strain evidence="2 3">AMFP18/2</strain>
    </source>
</reference>
<comment type="caution">
    <text evidence="2">The sequence shown here is derived from an EMBL/GenBank/DDBJ whole genome shotgun (WGS) entry which is preliminary data.</text>
</comment>
<accession>A0ABQ8F9R0</accession>
<feature type="transmembrane region" description="Helical" evidence="1">
    <location>
        <begin position="203"/>
        <end position="226"/>
    </location>
</feature>
<protein>
    <recommendedName>
        <fullName evidence="4">G-protein coupled receptors family 1 profile domain-containing protein</fullName>
    </recommendedName>
</protein>
<dbReference type="EMBL" id="JAFCIX010000340">
    <property type="protein sequence ID" value="KAH6594034.1"/>
    <property type="molecule type" value="Genomic_DNA"/>
</dbReference>
<feature type="transmembrane region" description="Helical" evidence="1">
    <location>
        <begin position="158"/>
        <end position="182"/>
    </location>
</feature>
<evidence type="ECO:0000256" key="1">
    <source>
        <dbReference type="SAM" id="Phobius"/>
    </source>
</evidence>
<keyword evidence="1" id="KW-1133">Transmembrane helix</keyword>
<feature type="transmembrane region" description="Helical" evidence="1">
    <location>
        <begin position="86"/>
        <end position="108"/>
    </location>
</feature>
<keyword evidence="3" id="KW-1185">Reference proteome</keyword>